<keyword evidence="3" id="KW-1185">Reference proteome</keyword>
<name>A0A5N5WTP4_9EURO</name>
<dbReference type="PANTHER" id="PTHR28019:SF3">
    <property type="entry name" value="INTEGRAL MEMBRANE PROTEIN (AFU_ORTHOLOGUE AFUA_6G07470)"/>
    <property type="match status" value="1"/>
</dbReference>
<dbReference type="InterPro" id="IPR052413">
    <property type="entry name" value="SUR7_domain"/>
</dbReference>
<dbReference type="AlphaFoldDB" id="A0A5N5WTP4"/>
<evidence type="ECO:0000313" key="3">
    <source>
        <dbReference type="Proteomes" id="UP000326565"/>
    </source>
</evidence>
<dbReference type="GO" id="GO:0051285">
    <property type="term" value="C:cell cortex of cell tip"/>
    <property type="evidence" value="ECO:0007669"/>
    <property type="project" value="TreeGrafter"/>
</dbReference>
<feature type="transmembrane region" description="Helical" evidence="1">
    <location>
        <begin position="72"/>
        <end position="100"/>
    </location>
</feature>
<evidence type="ECO:0000256" key="1">
    <source>
        <dbReference type="SAM" id="Phobius"/>
    </source>
</evidence>
<dbReference type="Proteomes" id="UP000326565">
    <property type="component" value="Unassembled WGS sequence"/>
</dbReference>
<dbReference type="InterPro" id="IPR009571">
    <property type="entry name" value="SUR7/Rim9-like_fungi"/>
</dbReference>
<dbReference type="GO" id="GO:0005886">
    <property type="term" value="C:plasma membrane"/>
    <property type="evidence" value="ECO:0007669"/>
    <property type="project" value="InterPro"/>
</dbReference>
<keyword evidence="1" id="KW-1133">Transmembrane helix</keyword>
<keyword evidence="1" id="KW-0812">Transmembrane</keyword>
<keyword evidence="1" id="KW-0472">Membrane</keyword>
<dbReference type="OrthoDB" id="4480814at2759"/>
<sequence length="144" mass="14819">MSFSFDLVAILESNAPGSTSLLPEESKTALSGLSKPSKWAIAAYIMGMAATTLTVIVELFSMLLKRGAAPTLICSLVASISIVGASITVTVMCSSVSAGIRTFLGDVSVHSHLGPHMLAATWLASAFSLGASLLCVLGAYCLCF</sequence>
<dbReference type="EMBL" id="ML732282">
    <property type="protein sequence ID" value="KAB8071125.1"/>
    <property type="molecule type" value="Genomic_DNA"/>
</dbReference>
<dbReference type="PANTHER" id="PTHR28019">
    <property type="entry name" value="CELL MEMBRANE PROTEIN YLR413W-RELATED"/>
    <property type="match status" value="1"/>
</dbReference>
<gene>
    <name evidence="2" type="ORF">BDV29DRAFT_159822</name>
</gene>
<proteinExistence type="predicted"/>
<organism evidence="2 3">
    <name type="scientific">Aspergillus leporis</name>
    <dbReference type="NCBI Taxonomy" id="41062"/>
    <lineage>
        <taxon>Eukaryota</taxon>
        <taxon>Fungi</taxon>
        <taxon>Dikarya</taxon>
        <taxon>Ascomycota</taxon>
        <taxon>Pezizomycotina</taxon>
        <taxon>Eurotiomycetes</taxon>
        <taxon>Eurotiomycetidae</taxon>
        <taxon>Eurotiales</taxon>
        <taxon>Aspergillaceae</taxon>
        <taxon>Aspergillus</taxon>
        <taxon>Aspergillus subgen. Circumdati</taxon>
    </lineage>
</organism>
<feature type="transmembrane region" description="Helical" evidence="1">
    <location>
        <begin position="120"/>
        <end position="143"/>
    </location>
</feature>
<protein>
    <submittedName>
        <fullName evidence="2">Uncharacterized protein</fullName>
    </submittedName>
</protein>
<dbReference type="Pfam" id="PF06687">
    <property type="entry name" value="SUR7"/>
    <property type="match status" value="1"/>
</dbReference>
<dbReference type="GO" id="GO:0031505">
    <property type="term" value="P:fungal-type cell wall organization"/>
    <property type="evidence" value="ECO:0007669"/>
    <property type="project" value="TreeGrafter"/>
</dbReference>
<feature type="transmembrane region" description="Helical" evidence="1">
    <location>
        <begin position="39"/>
        <end position="60"/>
    </location>
</feature>
<evidence type="ECO:0000313" key="2">
    <source>
        <dbReference type="EMBL" id="KAB8071125.1"/>
    </source>
</evidence>
<accession>A0A5N5WTP4</accession>
<reference evidence="2 3" key="1">
    <citation type="submission" date="2019-04" db="EMBL/GenBank/DDBJ databases">
        <title>Friends and foes A comparative genomics study of 23 Aspergillus species from section Flavi.</title>
        <authorList>
            <consortium name="DOE Joint Genome Institute"/>
            <person name="Kjaerbolling I."/>
            <person name="Vesth T."/>
            <person name="Frisvad J.C."/>
            <person name="Nybo J.L."/>
            <person name="Theobald S."/>
            <person name="Kildgaard S."/>
            <person name="Isbrandt T."/>
            <person name="Kuo A."/>
            <person name="Sato A."/>
            <person name="Lyhne E.K."/>
            <person name="Kogle M.E."/>
            <person name="Wiebenga A."/>
            <person name="Kun R.S."/>
            <person name="Lubbers R.J."/>
            <person name="Makela M.R."/>
            <person name="Barry K."/>
            <person name="Chovatia M."/>
            <person name="Clum A."/>
            <person name="Daum C."/>
            <person name="Haridas S."/>
            <person name="He G."/>
            <person name="LaButti K."/>
            <person name="Lipzen A."/>
            <person name="Mondo S."/>
            <person name="Riley R."/>
            <person name="Salamov A."/>
            <person name="Simmons B.A."/>
            <person name="Magnuson J.K."/>
            <person name="Henrissat B."/>
            <person name="Mortensen U.H."/>
            <person name="Larsen T.O."/>
            <person name="Devries R.P."/>
            <person name="Grigoriev I.V."/>
            <person name="Machida M."/>
            <person name="Baker S.E."/>
            <person name="Andersen M.R."/>
        </authorList>
    </citation>
    <scope>NUCLEOTIDE SEQUENCE [LARGE SCALE GENOMIC DNA]</scope>
    <source>
        <strain evidence="2 3">CBS 151.66</strain>
    </source>
</reference>